<gene>
    <name evidence="1" type="ORF">GCM10011396_11930</name>
</gene>
<protein>
    <submittedName>
        <fullName evidence="1">Uncharacterized protein</fullName>
    </submittedName>
</protein>
<proteinExistence type="predicted"/>
<organism evidence="1 2">
    <name type="scientific">Undibacterium terreum</name>
    <dbReference type="NCBI Taxonomy" id="1224302"/>
    <lineage>
        <taxon>Bacteria</taxon>
        <taxon>Pseudomonadati</taxon>
        <taxon>Pseudomonadota</taxon>
        <taxon>Betaproteobacteria</taxon>
        <taxon>Burkholderiales</taxon>
        <taxon>Oxalobacteraceae</taxon>
        <taxon>Undibacterium</taxon>
    </lineage>
</organism>
<keyword evidence="2" id="KW-1185">Reference proteome</keyword>
<reference evidence="1" key="2">
    <citation type="submission" date="2020-09" db="EMBL/GenBank/DDBJ databases">
        <authorList>
            <person name="Sun Q."/>
            <person name="Zhou Y."/>
        </authorList>
    </citation>
    <scope>NUCLEOTIDE SEQUENCE</scope>
    <source>
        <strain evidence="1">CGMCC 1.10998</strain>
    </source>
</reference>
<evidence type="ECO:0000313" key="1">
    <source>
        <dbReference type="EMBL" id="GGC66467.1"/>
    </source>
</evidence>
<evidence type="ECO:0000313" key="2">
    <source>
        <dbReference type="Proteomes" id="UP000637423"/>
    </source>
</evidence>
<dbReference type="EMBL" id="BMED01000001">
    <property type="protein sequence ID" value="GGC66467.1"/>
    <property type="molecule type" value="Genomic_DNA"/>
</dbReference>
<reference evidence="1" key="1">
    <citation type="journal article" date="2014" name="Int. J. Syst. Evol. Microbiol.">
        <title>Complete genome sequence of Corynebacterium casei LMG S-19264T (=DSM 44701T), isolated from a smear-ripened cheese.</title>
        <authorList>
            <consortium name="US DOE Joint Genome Institute (JGI-PGF)"/>
            <person name="Walter F."/>
            <person name="Albersmeier A."/>
            <person name="Kalinowski J."/>
            <person name="Ruckert C."/>
        </authorList>
    </citation>
    <scope>NUCLEOTIDE SEQUENCE</scope>
    <source>
        <strain evidence="1">CGMCC 1.10998</strain>
    </source>
</reference>
<sequence length="135" mass="15250">MLRDVSRHVALTLVDEFFAQDQFKALCQAHSQLIFDPQTAAGRTIYLEKIGRQSIEGTWVPMTIETWRFRDVKTREPVASFELIFAKAGFLGRSLGLTQSPSPFLFDAFCAPVGYGELFITFDKIGITRTSLPKQ</sequence>
<accession>A0A916UB20</accession>
<dbReference type="Proteomes" id="UP000637423">
    <property type="component" value="Unassembled WGS sequence"/>
</dbReference>
<comment type="caution">
    <text evidence="1">The sequence shown here is derived from an EMBL/GenBank/DDBJ whole genome shotgun (WGS) entry which is preliminary data.</text>
</comment>
<dbReference type="RefSeq" id="WP_188565013.1">
    <property type="nucleotide sequence ID" value="NZ_BMED01000001.1"/>
</dbReference>
<name>A0A916UB20_9BURK</name>
<dbReference type="AlphaFoldDB" id="A0A916UB20"/>